<dbReference type="PROSITE" id="PS00666">
    <property type="entry name" value="DHDPS_2"/>
    <property type="match status" value="1"/>
</dbReference>
<keyword evidence="3" id="KW-0704">Schiff base</keyword>
<accession>A0A8A7KII8</accession>
<dbReference type="Pfam" id="PF00701">
    <property type="entry name" value="DHDPS"/>
    <property type="match status" value="1"/>
</dbReference>
<dbReference type="InterPro" id="IPR020625">
    <property type="entry name" value="Schiff_base-form_aldolases_AS"/>
</dbReference>
<gene>
    <name evidence="7" type="ORF">GM661_17490</name>
</gene>
<dbReference type="InterPro" id="IPR020624">
    <property type="entry name" value="Schiff_base-form_aldolases_CS"/>
</dbReference>
<dbReference type="PIRSF" id="PIRSF001365">
    <property type="entry name" value="DHDPS"/>
    <property type="match status" value="1"/>
</dbReference>
<dbReference type="CDD" id="cd00408">
    <property type="entry name" value="DHDPS-like"/>
    <property type="match status" value="1"/>
</dbReference>
<dbReference type="GO" id="GO:0008840">
    <property type="term" value="F:4-hydroxy-tetrahydrodipicolinate synthase activity"/>
    <property type="evidence" value="ECO:0007669"/>
    <property type="project" value="TreeGrafter"/>
</dbReference>
<dbReference type="SMART" id="SM01130">
    <property type="entry name" value="DHDPS"/>
    <property type="match status" value="1"/>
</dbReference>
<evidence type="ECO:0000256" key="3">
    <source>
        <dbReference type="ARBA" id="ARBA00023270"/>
    </source>
</evidence>
<dbReference type="Proteomes" id="UP000665020">
    <property type="component" value="Chromosome"/>
</dbReference>
<evidence type="ECO:0000313" key="7">
    <source>
        <dbReference type="EMBL" id="QTL99618.1"/>
    </source>
</evidence>
<dbReference type="EMBL" id="CP046640">
    <property type="protein sequence ID" value="QTL99618.1"/>
    <property type="molecule type" value="Genomic_DNA"/>
</dbReference>
<dbReference type="PANTHER" id="PTHR12128:SF66">
    <property type="entry name" value="4-HYDROXY-2-OXOGLUTARATE ALDOLASE, MITOCHONDRIAL"/>
    <property type="match status" value="1"/>
</dbReference>
<dbReference type="KEGG" id="ifn:GM661_17490"/>
<protein>
    <submittedName>
        <fullName evidence="7">Dihydrodipicolinate synthase family protein</fullName>
    </submittedName>
</protein>
<evidence type="ECO:0000256" key="4">
    <source>
        <dbReference type="PIRNR" id="PIRNR001365"/>
    </source>
</evidence>
<dbReference type="PRINTS" id="PR00146">
    <property type="entry name" value="DHPICSNTHASE"/>
</dbReference>
<sequence>MLLMKKAYGIFPPMFTVWKKSDGTYDEKGTEKYIDWLIDNGIQSIVPCGSTGESAGMFMEEQKRVIEHVTKYVAGQIPCYAGTGKYSTPETLELSIHAKNVGVDGLMVILPYYYKPYKAAAMNHLREIHKATELPMILYNNPWFAGYELTAKEAKILVDEGVLTGVKAAHGDANRVSDMKFECGDKMTVFYGHDYAALQGLAAGADGWLSGFPATFPKQCRALQEAVMVEKDLDKGRAIWDKFIPFINFFMDPEVNAQVHWLEMLKWAANVQGANVGIPRKPLKELDPEFKKRMEKPLEILLSI</sequence>
<dbReference type="AlphaFoldDB" id="A0A8A7KII8"/>
<dbReference type="GO" id="GO:0044281">
    <property type="term" value="P:small molecule metabolic process"/>
    <property type="evidence" value="ECO:0007669"/>
    <property type="project" value="UniProtKB-ARBA"/>
</dbReference>
<dbReference type="PROSITE" id="PS00665">
    <property type="entry name" value="DHDPS_1"/>
    <property type="match status" value="1"/>
</dbReference>
<evidence type="ECO:0000256" key="5">
    <source>
        <dbReference type="PIRSR" id="PIRSR001365-1"/>
    </source>
</evidence>
<dbReference type="InterPro" id="IPR013785">
    <property type="entry name" value="Aldolase_TIM"/>
</dbReference>
<feature type="binding site" evidence="6">
    <location>
        <position position="51"/>
    </location>
    <ligand>
        <name>pyruvate</name>
        <dbReference type="ChEBI" id="CHEBI:15361"/>
    </ligand>
</feature>
<dbReference type="SUPFAM" id="SSF51569">
    <property type="entry name" value="Aldolase"/>
    <property type="match status" value="1"/>
</dbReference>
<reference evidence="7" key="1">
    <citation type="submission" date="2019-12" db="EMBL/GenBank/DDBJ databases">
        <authorList>
            <person name="zhang j."/>
            <person name="sun C.M."/>
        </authorList>
    </citation>
    <scope>NUCLEOTIDE SEQUENCE</scope>
    <source>
        <strain evidence="7">NS-1</strain>
    </source>
</reference>
<dbReference type="Gene3D" id="3.20.20.70">
    <property type="entry name" value="Aldolase class I"/>
    <property type="match status" value="1"/>
</dbReference>
<evidence type="ECO:0000256" key="1">
    <source>
        <dbReference type="ARBA" id="ARBA00007592"/>
    </source>
</evidence>
<dbReference type="PANTHER" id="PTHR12128">
    <property type="entry name" value="DIHYDRODIPICOLINATE SYNTHASE"/>
    <property type="match status" value="1"/>
</dbReference>
<evidence type="ECO:0000256" key="2">
    <source>
        <dbReference type="ARBA" id="ARBA00023239"/>
    </source>
</evidence>
<organism evidence="7 8">
    <name type="scientific">Iocasia fonsfrigidae</name>
    <dbReference type="NCBI Taxonomy" id="2682810"/>
    <lineage>
        <taxon>Bacteria</taxon>
        <taxon>Bacillati</taxon>
        <taxon>Bacillota</taxon>
        <taxon>Clostridia</taxon>
        <taxon>Halanaerobiales</taxon>
        <taxon>Halanaerobiaceae</taxon>
        <taxon>Iocasia</taxon>
    </lineage>
</organism>
<proteinExistence type="inferred from homology"/>
<keyword evidence="8" id="KW-1185">Reference proteome</keyword>
<dbReference type="InterPro" id="IPR002220">
    <property type="entry name" value="DapA-like"/>
</dbReference>
<evidence type="ECO:0000313" key="8">
    <source>
        <dbReference type="Proteomes" id="UP000665020"/>
    </source>
</evidence>
<keyword evidence="2 4" id="KW-0456">Lyase</keyword>
<comment type="similarity">
    <text evidence="1 4">Belongs to the DapA family.</text>
</comment>
<name>A0A8A7KII8_9FIRM</name>
<feature type="active site" description="Proton donor/acceptor" evidence="5">
    <location>
        <position position="139"/>
    </location>
</feature>
<feature type="active site" description="Schiff-base intermediate with substrate" evidence="5">
    <location>
        <position position="167"/>
    </location>
</feature>
<evidence type="ECO:0000256" key="6">
    <source>
        <dbReference type="PIRSR" id="PIRSR001365-2"/>
    </source>
</evidence>